<gene>
    <name evidence="2" type="ORF">OBBRIDRAFT_863316</name>
</gene>
<name>A0A8E2DN15_9APHY</name>
<keyword evidence="1" id="KW-0732">Signal</keyword>
<feature type="chain" id="PRO_5034047528" evidence="1">
    <location>
        <begin position="28"/>
        <end position="280"/>
    </location>
</feature>
<dbReference type="EMBL" id="KV722361">
    <property type="protein sequence ID" value="OCH92981.1"/>
    <property type="molecule type" value="Genomic_DNA"/>
</dbReference>
<accession>A0A8E2DN15</accession>
<organism evidence="2 3">
    <name type="scientific">Obba rivulosa</name>
    <dbReference type="NCBI Taxonomy" id="1052685"/>
    <lineage>
        <taxon>Eukaryota</taxon>
        <taxon>Fungi</taxon>
        <taxon>Dikarya</taxon>
        <taxon>Basidiomycota</taxon>
        <taxon>Agaricomycotina</taxon>
        <taxon>Agaricomycetes</taxon>
        <taxon>Polyporales</taxon>
        <taxon>Gelatoporiaceae</taxon>
        <taxon>Obba</taxon>
    </lineage>
</organism>
<keyword evidence="3" id="KW-1185">Reference proteome</keyword>
<protein>
    <submittedName>
        <fullName evidence="2">Uncharacterized protein</fullName>
    </submittedName>
</protein>
<proteinExistence type="predicted"/>
<evidence type="ECO:0000313" key="3">
    <source>
        <dbReference type="Proteomes" id="UP000250043"/>
    </source>
</evidence>
<evidence type="ECO:0000256" key="1">
    <source>
        <dbReference type="SAM" id="SignalP"/>
    </source>
</evidence>
<evidence type="ECO:0000313" key="2">
    <source>
        <dbReference type="EMBL" id="OCH92981.1"/>
    </source>
</evidence>
<dbReference type="AlphaFoldDB" id="A0A8E2DN15"/>
<reference evidence="2 3" key="1">
    <citation type="submission" date="2016-07" db="EMBL/GenBank/DDBJ databases">
        <title>Draft genome of the white-rot fungus Obba rivulosa 3A-2.</title>
        <authorList>
            <consortium name="DOE Joint Genome Institute"/>
            <person name="Miettinen O."/>
            <person name="Riley R."/>
            <person name="Acob R."/>
            <person name="Barry K."/>
            <person name="Cullen D."/>
            <person name="De Vries R."/>
            <person name="Hainaut M."/>
            <person name="Hatakka A."/>
            <person name="Henrissat B."/>
            <person name="Hilden K."/>
            <person name="Kuo R."/>
            <person name="Labutti K."/>
            <person name="Lipzen A."/>
            <person name="Makela M.R."/>
            <person name="Sandor L."/>
            <person name="Spatafora J.W."/>
            <person name="Grigoriev I.V."/>
            <person name="Hibbett D.S."/>
        </authorList>
    </citation>
    <scope>NUCLEOTIDE SEQUENCE [LARGE SCALE GENOMIC DNA]</scope>
    <source>
        <strain evidence="2 3">3A-2</strain>
    </source>
</reference>
<sequence>MTRSRCACLTGLALYVFLRLHYPLLHTENASLFFTTIRRSKHGARAVHEEKLTSARKPPEIHAPGAYGTSTWNVLHFLEHEPCYAPQCHVIRPRVVARLRRCNTYYRFFVLERQLGGSGDEAGRAVGATAGVFLHELQRISRDISHKVFVADLVRQRTYYSWLAHLENMILMRPFELRISGIDDEGGICIADAEESRSLSQNKFLDGPCNDRRSRNLISLMEFVLFPKPGDIPDRGREAAENIKTDELIIGAFSRMTCLRSCVEWTIADKFSTYSMDRTC</sequence>
<feature type="signal peptide" evidence="1">
    <location>
        <begin position="1"/>
        <end position="27"/>
    </location>
</feature>
<dbReference type="Proteomes" id="UP000250043">
    <property type="component" value="Unassembled WGS sequence"/>
</dbReference>